<feature type="domain" description="Immune inhibitor A-like metallopeptidase VEG" evidence="4">
    <location>
        <begin position="590"/>
        <end position="749"/>
    </location>
</feature>
<protein>
    <submittedName>
        <fullName evidence="5">M6 family metalloprotease domain protein</fullName>
    </submittedName>
</protein>
<dbReference type="GO" id="GO:0008237">
    <property type="term" value="F:metallopeptidase activity"/>
    <property type="evidence" value="ECO:0007669"/>
    <property type="project" value="UniProtKB-KW"/>
</dbReference>
<proteinExistence type="predicted"/>
<evidence type="ECO:0000259" key="4">
    <source>
        <dbReference type="Pfam" id="PF20774"/>
    </source>
</evidence>
<dbReference type="AlphaFoldDB" id="A0A170PJP3"/>
<feature type="signal peptide" evidence="2">
    <location>
        <begin position="1"/>
        <end position="23"/>
    </location>
</feature>
<dbReference type="InterPro" id="IPR008757">
    <property type="entry name" value="Peptidase_M6-like_domain"/>
</dbReference>
<dbReference type="PANTHER" id="PTHR41775">
    <property type="entry name" value="SECRETED PROTEIN-RELATED"/>
    <property type="match status" value="1"/>
</dbReference>
<keyword evidence="5" id="KW-0482">Metalloprotease</keyword>
<dbReference type="PANTHER" id="PTHR41775:SF1">
    <property type="entry name" value="PEPTIDASE M6-LIKE DOMAIN-CONTAINING PROTEIN"/>
    <property type="match status" value="1"/>
</dbReference>
<organism evidence="5 6">
    <name type="scientific">Candidatus Promineifilum breve</name>
    <dbReference type="NCBI Taxonomy" id="1806508"/>
    <lineage>
        <taxon>Bacteria</taxon>
        <taxon>Bacillati</taxon>
        <taxon>Chloroflexota</taxon>
        <taxon>Ardenticatenia</taxon>
        <taxon>Candidatus Promineifilales</taxon>
        <taxon>Candidatus Promineifilaceae</taxon>
        <taxon>Candidatus Promineifilum</taxon>
    </lineage>
</organism>
<keyword evidence="5" id="KW-0645">Protease</keyword>
<name>A0A170PJP3_9CHLR</name>
<evidence type="ECO:0000313" key="5">
    <source>
        <dbReference type="EMBL" id="CUS05813.1"/>
    </source>
</evidence>
<dbReference type="Pfam" id="PF05547">
    <property type="entry name" value="Peptidase_M6"/>
    <property type="match status" value="1"/>
</dbReference>
<feature type="chain" id="PRO_5007903891" evidence="2">
    <location>
        <begin position="24"/>
        <end position="755"/>
    </location>
</feature>
<dbReference type="InterPro" id="IPR048665">
    <property type="entry name" value="InhA-like_VEG"/>
</dbReference>
<dbReference type="Pfam" id="PF20773">
    <property type="entry name" value="InhA-like_MAM"/>
    <property type="match status" value="1"/>
</dbReference>
<sequence length="755" mass="83897">MHRKHFAVLLLALVLMLSLTSLAMGQGDDLLAEDRALRGGDGDNLPHPLGKQQSGQRQLALQQVLRTATPAGVVQLGPNEFVQLEREDEDSILTILGEFGNRVHPSYGGAQGPRKNTIPEPDRSVDNTTIWTEDFNRDYYLDLLFSEEPGAISMRNYYIEQSSNVYAVNGDVSDWGRVRYNTARYGNNACGSNVCSTVWYFVQDSVNEWYDNMIASGMSAEDINAYLASFDVWDRYDFNGNGNFDEPDGYIDHFQSVHAGEGEETGGGAFGTDAIWSHRWYAFYNLIGSAGPSFNMYGGLQIGDSDYWIGDYTIEPENGGVGVFAHEFAHDLGLPDLYDTAGGENSTGFWTLMSQGSYGNDGTTDIGSKPTHMGNWEKFQLGWLDYAVAFAGQRQRMILGPAATTTNRAQGAFIVLPDKQVDLDLGDPYAGENFYYSGSGDDLDNLMYREFDLPAGAMLTAQVRYQIELDWDYAYVIVSDDGGATWHHVETNLSTNDDPNGQNFGNGITGDSGGAWVELTADLSAYTGPTLVGFRYWTDGAVAEPGFMIDEIAITGSPVDGAESDMGWTFDPEGGFHVTTGSSTSFYFNAYVLEYRQYWGFDESLRDGPYNFGFLDNPDLQNWVEHFPYQDGLLINYWDGSQSDNNTSQHPGEGLVLPIDAHPATMYRADGVPWRPRVQSYDSPFGIWRTDAITLHRNSMPSVHRSLRPVRLFNDNMQYWNPETPTAGVMNPHTNTRVRIIGVSHTGAFMNIEIR</sequence>
<feature type="region of interest" description="Disordered" evidence="1">
    <location>
        <begin position="106"/>
        <end position="125"/>
    </location>
</feature>
<dbReference type="PIRSF" id="PIRSF007519">
    <property type="entry name" value="Protease_InhA"/>
    <property type="match status" value="1"/>
</dbReference>
<keyword evidence="5" id="KW-0378">Hydrolase</keyword>
<keyword evidence="2" id="KW-0732">Signal</keyword>
<evidence type="ECO:0000259" key="3">
    <source>
        <dbReference type="Pfam" id="PF05547"/>
    </source>
</evidence>
<dbReference type="KEGG" id="pbf:CFX0092_B0279"/>
<dbReference type="NCBIfam" id="TIGR03296">
    <property type="entry name" value="M6dom_TIGR03296"/>
    <property type="match status" value="1"/>
</dbReference>
<dbReference type="GO" id="GO:0006508">
    <property type="term" value="P:proteolysis"/>
    <property type="evidence" value="ECO:0007669"/>
    <property type="project" value="UniProtKB-KW"/>
</dbReference>
<reference evidence="5" key="1">
    <citation type="submission" date="2016-01" db="EMBL/GenBank/DDBJ databases">
        <authorList>
            <person name="Mcilroy J.S."/>
            <person name="Karst M S."/>
            <person name="Albertsen M."/>
        </authorList>
    </citation>
    <scope>NUCLEOTIDE SEQUENCE</scope>
    <source>
        <strain evidence="5">Cfx-K</strain>
    </source>
</reference>
<dbReference type="RefSeq" id="WP_095045176.1">
    <property type="nucleotide sequence ID" value="NZ_LN890656.1"/>
</dbReference>
<dbReference type="OrthoDB" id="275270at2"/>
<dbReference type="EMBL" id="LN890656">
    <property type="protein sequence ID" value="CUS05813.1"/>
    <property type="molecule type" value="Genomic_DNA"/>
</dbReference>
<accession>A0A170PJP3</accession>
<dbReference type="Pfam" id="PF20774">
    <property type="entry name" value="InhA-like_VEG"/>
    <property type="match status" value="1"/>
</dbReference>
<evidence type="ECO:0000256" key="2">
    <source>
        <dbReference type="SAM" id="SignalP"/>
    </source>
</evidence>
<evidence type="ECO:0000256" key="1">
    <source>
        <dbReference type="SAM" id="MobiDB-lite"/>
    </source>
</evidence>
<evidence type="ECO:0000313" key="6">
    <source>
        <dbReference type="Proteomes" id="UP000215027"/>
    </source>
</evidence>
<gene>
    <name evidence="5" type="ORF">CFX0092_B0279</name>
</gene>
<dbReference type="Proteomes" id="UP000215027">
    <property type="component" value="Chromosome II"/>
</dbReference>
<dbReference type="SUPFAM" id="SSF55486">
    <property type="entry name" value="Metalloproteases ('zincins'), catalytic domain"/>
    <property type="match status" value="1"/>
</dbReference>
<dbReference type="InterPro" id="IPR012300">
    <property type="entry name" value="Pept_M6_InhA"/>
</dbReference>
<feature type="domain" description="Peptidase M6-like" evidence="3">
    <location>
        <begin position="83"/>
        <end position="383"/>
    </location>
</feature>
<keyword evidence="6" id="KW-1185">Reference proteome</keyword>
<dbReference type="Gene3D" id="2.60.120.260">
    <property type="entry name" value="Galactose-binding domain-like"/>
    <property type="match status" value="1"/>
</dbReference>